<dbReference type="Proteomes" id="UP000220078">
    <property type="component" value="Unassembled WGS sequence"/>
</dbReference>
<dbReference type="AlphaFoldDB" id="A0AB36T726"/>
<dbReference type="RefSeq" id="WP_097879443.1">
    <property type="nucleotide sequence ID" value="NZ_NUAP01000019.1"/>
</dbReference>
<dbReference type="SMART" id="SM00422">
    <property type="entry name" value="HTH_MERR"/>
    <property type="match status" value="1"/>
</dbReference>
<dbReference type="EMBL" id="NUAP01000019">
    <property type="protein sequence ID" value="PEN89992.1"/>
    <property type="molecule type" value="Genomic_DNA"/>
</dbReference>
<accession>A0AB36T726</accession>
<name>A0AB36T726_9BACI</name>
<dbReference type="SUPFAM" id="SSF46955">
    <property type="entry name" value="Putative DNA-binding domain"/>
    <property type="match status" value="1"/>
</dbReference>
<gene>
    <name evidence="3" type="ORF">CN551_08205</name>
</gene>
<evidence type="ECO:0000259" key="2">
    <source>
        <dbReference type="PROSITE" id="PS50937"/>
    </source>
</evidence>
<comment type="caution">
    <text evidence="3">The sequence shown here is derived from an EMBL/GenBank/DDBJ whole genome shotgun (WGS) entry which is preliminary data.</text>
</comment>
<evidence type="ECO:0000313" key="3">
    <source>
        <dbReference type="EMBL" id="PEN89992.1"/>
    </source>
</evidence>
<keyword evidence="1" id="KW-0238">DNA-binding</keyword>
<dbReference type="CDD" id="cd01106">
    <property type="entry name" value="HTH_TipAL-Mta"/>
    <property type="match status" value="1"/>
</dbReference>
<feature type="domain" description="HTH merR-type" evidence="2">
    <location>
        <begin position="3"/>
        <end position="72"/>
    </location>
</feature>
<dbReference type="InterPro" id="IPR009061">
    <property type="entry name" value="DNA-bd_dom_put_sf"/>
</dbReference>
<dbReference type="PROSITE" id="PS00552">
    <property type="entry name" value="HTH_MERR_1"/>
    <property type="match status" value="1"/>
</dbReference>
<dbReference type="PANTHER" id="PTHR30204:SF96">
    <property type="entry name" value="CHROMOSOME-ANCHORING PROTEIN RACA"/>
    <property type="match status" value="1"/>
</dbReference>
<dbReference type="InterPro" id="IPR047057">
    <property type="entry name" value="MerR_fam"/>
</dbReference>
<dbReference type="GO" id="GO:0003677">
    <property type="term" value="F:DNA binding"/>
    <property type="evidence" value="ECO:0007669"/>
    <property type="project" value="UniProtKB-KW"/>
</dbReference>
<proteinExistence type="predicted"/>
<evidence type="ECO:0000256" key="1">
    <source>
        <dbReference type="ARBA" id="ARBA00023125"/>
    </source>
</evidence>
<reference evidence="3 4" key="1">
    <citation type="submission" date="2017-09" db="EMBL/GenBank/DDBJ databases">
        <title>Large-scale bioinformatics analysis of Bacillus genomes uncovers conserved roles of natural products in bacterial physiology.</title>
        <authorList>
            <consortium name="Agbiome Team Llc"/>
            <person name="Bleich R.M."/>
            <person name="Kirk G.J."/>
            <person name="Santa Maria K.C."/>
            <person name="Allen S.E."/>
            <person name="Farag S."/>
            <person name="Shank E.A."/>
            <person name="Bowers A."/>
        </authorList>
    </citation>
    <scope>NUCLEOTIDE SEQUENCE [LARGE SCALE GENOMIC DNA]</scope>
    <source>
        <strain evidence="3 4">AFS027629</strain>
    </source>
</reference>
<dbReference type="Pfam" id="PF13411">
    <property type="entry name" value="MerR_1"/>
    <property type="match status" value="1"/>
</dbReference>
<dbReference type="PANTHER" id="PTHR30204">
    <property type="entry name" value="REDOX-CYCLING DRUG-SENSING TRANSCRIPTIONAL ACTIVATOR SOXR"/>
    <property type="match status" value="1"/>
</dbReference>
<evidence type="ECO:0000313" key="4">
    <source>
        <dbReference type="Proteomes" id="UP000220078"/>
    </source>
</evidence>
<organism evidence="3 4">
    <name type="scientific">Bacillus toyonensis</name>
    <dbReference type="NCBI Taxonomy" id="155322"/>
    <lineage>
        <taxon>Bacteria</taxon>
        <taxon>Bacillati</taxon>
        <taxon>Bacillota</taxon>
        <taxon>Bacilli</taxon>
        <taxon>Bacillales</taxon>
        <taxon>Bacillaceae</taxon>
        <taxon>Bacillus</taxon>
        <taxon>Bacillus cereus group</taxon>
    </lineage>
</organism>
<dbReference type="Gene3D" id="1.10.1660.10">
    <property type="match status" value="1"/>
</dbReference>
<dbReference type="PRINTS" id="PR00040">
    <property type="entry name" value="HTHMERR"/>
</dbReference>
<dbReference type="InterPro" id="IPR000551">
    <property type="entry name" value="MerR-type_HTH_dom"/>
</dbReference>
<sequence>MDKYSIGEISKETNVTTRTLRYYEEIGLLKPSYVAESGYRYYSKDDVITLQQITTFKKLGFKLLEIKKVLKEEKGNSEERWKNEIQTIQAEVKRLQDLEKLLYTAFHSIELTGELKTEDLMLFIKSVQGIEQRENFRQKYFTEEEQKVIEDLPTLEENDERTKEWLQVLREIRQRINEPVDSPEIQKLAERVVAFSMHVFHEDEQLINKYWDLIKPEEGEIARVYGLDLETMNYIEKMMDCYLKRRRVNDWHGKREAIWN</sequence>
<dbReference type="GO" id="GO:0003700">
    <property type="term" value="F:DNA-binding transcription factor activity"/>
    <property type="evidence" value="ECO:0007669"/>
    <property type="project" value="InterPro"/>
</dbReference>
<protein>
    <submittedName>
        <fullName evidence="3">Transcriptional regulator</fullName>
    </submittedName>
</protein>
<dbReference type="PROSITE" id="PS50937">
    <property type="entry name" value="HTH_MERR_2"/>
    <property type="match status" value="1"/>
</dbReference>